<dbReference type="EMBL" id="FMAI01000021">
    <property type="protein sequence ID" value="SCB53819.1"/>
    <property type="molecule type" value="Genomic_DNA"/>
</dbReference>
<sequence>MENHFDPEREAEAAMKLAVAVNGAERQKWIRVAMAWHELARERNRWDRIAEEAA</sequence>
<evidence type="ECO:0000313" key="1">
    <source>
        <dbReference type="EMBL" id="SCB53819.1"/>
    </source>
</evidence>
<keyword evidence="2" id="KW-1185">Reference proteome</keyword>
<organism evidence="1 2">
    <name type="scientific">Bradyrhizobium shewense</name>
    <dbReference type="NCBI Taxonomy" id="1761772"/>
    <lineage>
        <taxon>Bacteria</taxon>
        <taxon>Pseudomonadati</taxon>
        <taxon>Pseudomonadota</taxon>
        <taxon>Alphaproteobacteria</taxon>
        <taxon>Hyphomicrobiales</taxon>
        <taxon>Nitrobacteraceae</taxon>
        <taxon>Bradyrhizobium</taxon>
    </lineage>
</organism>
<dbReference type="Proteomes" id="UP000199184">
    <property type="component" value="Unassembled WGS sequence"/>
</dbReference>
<evidence type="ECO:0000313" key="2">
    <source>
        <dbReference type="Proteomes" id="UP000199184"/>
    </source>
</evidence>
<dbReference type="AlphaFoldDB" id="A0A1C3XNM6"/>
<accession>A0A1C3XNM6</accession>
<protein>
    <submittedName>
        <fullName evidence="1">Uncharacterized protein</fullName>
    </submittedName>
</protein>
<proteinExistence type="predicted"/>
<gene>
    <name evidence="1" type="ORF">GA0061098_102126</name>
</gene>
<name>A0A1C3XNM6_9BRAD</name>
<reference evidence="2" key="1">
    <citation type="submission" date="2016-08" db="EMBL/GenBank/DDBJ databases">
        <authorList>
            <person name="Varghese N."/>
            <person name="Submissions Spin"/>
        </authorList>
    </citation>
    <scope>NUCLEOTIDE SEQUENCE [LARGE SCALE GENOMIC DNA]</scope>
    <source>
        <strain evidence="2">ERR11</strain>
    </source>
</reference>